<sequence length="55" mass="6704">MQTSTRNKYKISNNTITLFNEPYVHKKLTELHRILNMFLKHSIYTNNLKHEQTNR</sequence>
<proteinExistence type="predicted"/>
<reference evidence="1" key="2">
    <citation type="submission" date="2025-08" db="UniProtKB">
        <authorList>
            <consortium name="Ensembl"/>
        </authorList>
    </citation>
    <scope>IDENTIFICATION</scope>
</reference>
<reference evidence="1" key="3">
    <citation type="submission" date="2025-09" db="UniProtKB">
        <authorList>
            <consortium name="Ensembl"/>
        </authorList>
    </citation>
    <scope>IDENTIFICATION</scope>
</reference>
<dbReference type="InParanoid" id="H2XWX1"/>
<organism evidence="1 2">
    <name type="scientific">Ciona intestinalis</name>
    <name type="common">Transparent sea squirt</name>
    <name type="synonym">Ascidia intestinalis</name>
    <dbReference type="NCBI Taxonomy" id="7719"/>
    <lineage>
        <taxon>Eukaryota</taxon>
        <taxon>Metazoa</taxon>
        <taxon>Chordata</taxon>
        <taxon>Tunicata</taxon>
        <taxon>Ascidiacea</taxon>
        <taxon>Phlebobranchia</taxon>
        <taxon>Cionidae</taxon>
        <taxon>Ciona</taxon>
    </lineage>
</organism>
<protein>
    <submittedName>
        <fullName evidence="1">Uncharacterized protein</fullName>
    </submittedName>
</protein>
<accession>H2XWX1</accession>
<reference evidence="2" key="1">
    <citation type="journal article" date="2002" name="Science">
        <title>The draft genome of Ciona intestinalis: insights into chordate and vertebrate origins.</title>
        <authorList>
            <person name="Dehal P."/>
            <person name="Satou Y."/>
            <person name="Campbell R.K."/>
            <person name="Chapman J."/>
            <person name="Degnan B."/>
            <person name="De Tomaso A."/>
            <person name="Davidson B."/>
            <person name="Di Gregorio A."/>
            <person name="Gelpke M."/>
            <person name="Goodstein D.M."/>
            <person name="Harafuji N."/>
            <person name="Hastings K.E."/>
            <person name="Ho I."/>
            <person name="Hotta K."/>
            <person name="Huang W."/>
            <person name="Kawashima T."/>
            <person name="Lemaire P."/>
            <person name="Martinez D."/>
            <person name="Meinertzhagen I.A."/>
            <person name="Necula S."/>
            <person name="Nonaka M."/>
            <person name="Putnam N."/>
            <person name="Rash S."/>
            <person name="Saiga H."/>
            <person name="Satake M."/>
            <person name="Terry A."/>
            <person name="Yamada L."/>
            <person name="Wang H.G."/>
            <person name="Awazu S."/>
            <person name="Azumi K."/>
            <person name="Boore J."/>
            <person name="Branno M."/>
            <person name="Chin-Bow S."/>
            <person name="DeSantis R."/>
            <person name="Doyle S."/>
            <person name="Francino P."/>
            <person name="Keys D.N."/>
            <person name="Haga S."/>
            <person name="Hayashi H."/>
            <person name="Hino K."/>
            <person name="Imai K.S."/>
            <person name="Inaba K."/>
            <person name="Kano S."/>
            <person name="Kobayashi K."/>
            <person name="Kobayashi M."/>
            <person name="Lee B.I."/>
            <person name="Makabe K.W."/>
            <person name="Manohar C."/>
            <person name="Matassi G."/>
            <person name="Medina M."/>
            <person name="Mochizuki Y."/>
            <person name="Mount S."/>
            <person name="Morishita T."/>
            <person name="Miura S."/>
            <person name="Nakayama A."/>
            <person name="Nishizaka S."/>
            <person name="Nomoto H."/>
            <person name="Ohta F."/>
            <person name="Oishi K."/>
            <person name="Rigoutsos I."/>
            <person name="Sano M."/>
            <person name="Sasaki A."/>
            <person name="Sasakura Y."/>
            <person name="Shoguchi E."/>
            <person name="Shin-i T."/>
            <person name="Spagnuolo A."/>
            <person name="Stainier D."/>
            <person name="Suzuki M.M."/>
            <person name="Tassy O."/>
            <person name="Takatori N."/>
            <person name="Tokuoka M."/>
            <person name="Yagi K."/>
            <person name="Yoshizaki F."/>
            <person name="Wada S."/>
            <person name="Zhang C."/>
            <person name="Hyatt P.D."/>
            <person name="Larimer F."/>
            <person name="Detter C."/>
            <person name="Doggett N."/>
            <person name="Glavina T."/>
            <person name="Hawkins T."/>
            <person name="Richardson P."/>
            <person name="Lucas S."/>
            <person name="Kohara Y."/>
            <person name="Levine M."/>
            <person name="Satoh N."/>
            <person name="Rokhsar D.S."/>
        </authorList>
    </citation>
    <scope>NUCLEOTIDE SEQUENCE [LARGE SCALE GENOMIC DNA]</scope>
</reference>
<keyword evidence="2" id="KW-1185">Reference proteome</keyword>
<evidence type="ECO:0000313" key="2">
    <source>
        <dbReference type="Proteomes" id="UP000008144"/>
    </source>
</evidence>
<dbReference type="HOGENOM" id="CLU_3031658_0_0_1"/>
<dbReference type="Proteomes" id="UP000008144">
    <property type="component" value="Unassembled WGS sequence"/>
</dbReference>
<name>H2XWX1_CIOIN</name>
<dbReference type="Ensembl" id="ENSCINT00000030659.1">
    <property type="protein sequence ID" value="ENSCINP00000034155.1"/>
    <property type="gene ID" value="ENSCING00000025162.1"/>
</dbReference>
<dbReference type="AlphaFoldDB" id="H2XWX1"/>
<evidence type="ECO:0000313" key="1">
    <source>
        <dbReference type="Ensembl" id="ENSCINP00000034155.1"/>
    </source>
</evidence>